<dbReference type="SUPFAM" id="SSF81653">
    <property type="entry name" value="Calcium ATPase, transduction domain A"/>
    <property type="match status" value="1"/>
</dbReference>
<dbReference type="InterPro" id="IPR008250">
    <property type="entry name" value="ATPase_P-typ_transduc_dom_A_sf"/>
</dbReference>
<proteinExistence type="inferred from homology"/>
<dbReference type="InterPro" id="IPR018303">
    <property type="entry name" value="ATPase_P-typ_P_site"/>
</dbReference>
<dbReference type="InterPro" id="IPR023214">
    <property type="entry name" value="HAD_sf"/>
</dbReference>
<evidence type="ECO:0000259" key="13">
    <source>
        <dbReference type="Pfam" id="PF00122"/>
    </source>
</evidence>
<dbReference type="PRINTS" id="PR00119">
    <property type="entry name" value="CATATPASE"/>
</dbReference>
<evidence type="ECO:0000256" key="11">
    <source>
        <dbReference type="SAM" id="MobiDB-lite"/>
    </source>
</evidence>
<dbReference type="Gene3D" id="2.70.150.10">
    <property type="entry name" value="Calcium-transporting ATPase, cytoplasmic transduction domain A"/>
    <property type="match status" value="1"/>
</dbReference>
<keyword evidence="9 12" id="KW-1133">Transmembrane helix</keyword>
<reference evidence="14 15" key="1">
    <citation type="journal article" date="2024" name="Nat. Commun.">
        <title>Phylogenomics reveals the evolutionary origins of lichenization in chlorophyte algae.</title>
        <authorList>
            <person name="Puginier C."/>
            <person name="Libourel C."/>
            <person name="Otte J."/>
            <person name="Skaloud P."/>
            <person name="Haon M."/>
            <person name="Grisel S."/>
            <person name="Petersen M."/>
            <person name="Berrin J.G."/>
            <person name="Delaux P.M."/>
            <person name="Dal Grande F."/>
            <person name="Keller J."/>
        </authorList>
    </citation>
    <scope>NUCLEOTIDE SEQUENCE [LARGE SCALE GENOMIC DNA]</scope>
    <source>
        <strain evidence="14 15">SAG 2523</strain>
    </source>
</reference>
<evidence type="ECO:0000313" key="15">
    <source>
        <dbReference type="Proteomes" id="UP001485043"/>
    </source>
</evidence>
<keyword evidence="4" id="KW-0479">Metal-binding</keyword>
<dbReference type="PROSITE" id="PS00154">
    <property type="entry name" value="ATPASE_E1_E2"/>
    <property type="match status" value="1"/>
</dbReference>
<keyword evidence="10 12" id="KW-0472">Membrane</keyword>
<keyword evidence="8" id="KW-1278">Translocase</keyword>
<feature type="transmembrane region" description="Helical" evidence="12">
    <location>
        <begin position="237"/>
        <end position="261"/>
    </location>
</feature>
<dbReference type="GO" id="GO:0016887">
    <property type="term" value="F:ATP hydrolysis activity"/>
    <property type="evidence" value="ECO:0007669"/>
    <property type="project" value="InterPro"/>
</dbReference>
<dbReference type="PANTHER" id="PTHR43079">
    <property type="entry name" value="PROBABLE CADMIUM/ZINC-TRANSPORTING ATPASE HMA1"/>
    <property type="match status" value="1"/>
</dbReference>
<dbReference type="Pfam" id="PF00702">
    <property type="entry name" value="Hydrolase"/>
    <property type="match status" value="1"/>
</dbReference>
<dbReference type="InterPro" id="IPR023299">
    <property type="entry name" value="ATPase_P-typ_cyto_dom_N"/>
</dbReference>
<evidence type="ECO:0000256" key="12">
    <source>
        <dbReference type="SAM" id="Phobius"/>
    </source>
</evidence>
<evidence type="ECO:0000256" key="1">
    <source>
        <dbReference type="ARBA" id="ARBA00004141"/>
    </source>
</evidence>
<keyword evidence="15" id="KW-1185">Reference proteome</keyword>
<keyword evidence="7" id="KW-0460">Magnesium</keyword>
<protein>
    <recommendedName>
        <fullName evidence="13">P-type ATPase A domain-containing protein</fullName>
    </recommendedName>
</protein>
<dbReference type="GO" id="GO:0016020">
    <property type="term" value="C:membrane"/>
    <property type="evidence" value="ECO:0007669"/>
    <property type="project" value="UniProtKB-SubCell"/>
</dbReference>
<dbReference type="InterPro" id="IPR059000">
    <property type="entry name" value="ATPase_P-type_domA"/>
</dbReference>
<keyword evidence="3 12" id="KW-0812">Transmembrane</keyword>
<dbReference type="SUPFAM" id="SSF56784">
    <property type="entry name" value="HAD-like"/>
    <property type="match status" value="1"/>
</dbReference>
<feature type="compositionally biased region" description="Low complexity" evidence="11">
    <location>
        <begin position="481"/>
        <end position="503"/>
    </location>
</feature>
<feature type="region of interest" description="Disordered" evidence="11">
    <location>
        <begin position="469"/>
        <end position="526"/>
    </location>
</feature>
<dbReference type="GO" id="GO:0005524">
    <property type="term" value="F:ATP binding"/>
    <property type="evidence" value="ECO:0007669"/>
    <property type="project" value="UniProtKB-KW"/>
</dbReference>
<evidence type="ECO:0000256" key="7">
    <source>
        <dbReference type="ARBA" id="ARBA00022842"/>
    </source>
</evidence>
<evidence type="ECO:0000256" key="10">
    <source>
        <dbReference type="ARBA" id="ARBA00023136"/>
    </source>
</evidence>
<comment type="subcellular location">
    <subcellularLocation>
        <location evidence="1">Membrane</location>
        <topology evidence="1">Multi-pass membrane protein</topology>
    </subcellularLocation>
</comment>
<gene>
    <name evidence="14" type="ORF">WJX84_001614</name>
</gene>
<evidence type="ECO:0000256" key="3">
    <source>
        <dbReference type="ARBA" id="ARBA00022692"/>
    </source>
</evidence>
<evidence type="ECO:0000256" key="4">
    <source>
        <dbReference type="ARBA" id="ARBA00022723"/>
    </source>
</evidence>
<feature type="domain" description="P-type ATPase A" evidence="13">
    <location>
        <begin position="131"/>
        <end position="218"/>
    </location>
</feature>
<evidence type="ECO:0000313" key="14">
    <source>
        <dbReference type="EMBL" id="KAK9862974.1"/>
    </source>
</evidence>
<evidence type="ECO:0000256" key="6">
    <source>
        <dbReference type="ARBA" id="ARBA00022840"/>
    </source>
</evidence>
<evidence type="ECO:0000256" key="5">
    <source>
        <dbReference type="ARBA" id="ARBA00022741"/>
    </source>
</evidence>
<feature type="region of interest" description="Disordered" evidence="11">
    <location>
        <begin position="345"/>
        <end position="369"/>
    </location>
</feature>
<comment type="caution">
    <text evidence="14">The sequence shown here is derived from an EMBL/GenBank/DDBJ whole genome shotgun (WGS) entry which is preliminary data.</text>
</comment>
<dbReference type="InterPro" id="IPR001757">
    <property type="entry name" value="P_typ_ATPase"/>
</dbReference>
<organism evidence="14 15">
    <name type="scientific">Apatococcus fuscideae</name>
    <dbReference type="NCBI Taxonomy" id="2026836"/>
    <lineage>
        <taxon>Eukaryota</taxon>
        <taxon>Viridiplantae</taxon>
        <taxon>Chlorophyta</taxon>
        <taxon>core chlorophytes</taxon>
        <taxon>Trebouxiophyceae</taxon>
        <taxon>Chlorellales</taxon>
        <taxon>Chlorellaceae</taxon>
        <taxon>Apatococcus</taxon>
    </lineage>
</organism>
<dbReference type="InterPro" id="IPR051949">
    <property type="entry name" value="Cation_Transport_ATPase"/>
</dbReference>
<keyword evidence="6" id="KW-0067">ATP-binding</keyword>
<accession>A0AAW1T2L3</accession>
<dbReference type="AlphaFoldDB" id="A0AAW1T2L3"/>
<comment type="similarity">
    <text evidence="2">Belongs to the cation transport ATPase (P-type) (TC 3.A.3) family. Type IB subfamily.</text>
</comment>
<keyword evidence="5" id="KW-0547">Nucleotide-binding</keyword>
<dbReference type="NCBIfam" id="TIGR01494">
    <property type="entry name" value="ATPase_P-type"/>
    <property type="match status" value="2"/>
</dbReference>
<dbReference type="InterPro" id="IPR036412">
    <property type="entry name" value="HAD-like_sf"/>
</dbReference>
<feature type="compositionally biased region" description="Polar residues" evidence="11">
    <location>
        <begin position="785"/>
        <end position="795"/>
    </location>
</feature>
<dbReference type="SUPFAM" id="SSF81660">
    <property type="entry name" value="Metal cation-transporting ATPase, ATP-binding domain N"/>
    <property type="match status" value="1"/>
</dbReference>
<dbReference type="Gene3D" id="3.40.1110.10">
    <property type="entry name" value="Calcium-transporting ATPase, cytoplasmic domain N"/>
    <property type="match status" value="1"/>
</dbReference>
<name>A0AAW1T2L3_9CHLO</name>
<evidence type="ECO:0000256" key="8">
    <source>
        <dbReference type="ARBA" id="ARBA00022967"/>
    </source>
</evidence>
<dbReference type="PANTHER" id="PTHR43079:SF1">
    <property type="entry name" value="CADMIUM_ZINC-TRANSPORTING ATPASE HMA1, CHLOROPLASTIC-RELATED"/>
    <property type="match status" value="1"/>
</dbReference>
<feature type="compositionally biased region" description="Basic and acidic residues" evidence="11">
    <location>
        <begin position="354"/>
        <end position="369"/>
    </location>
</feature>
<sequence length="795" mass="82255">MGLAALAAWQVGATGGAQVLPVHVARALCSALIASIYVMAGIPELVDLAFNVTAGQIDTHVLMTLAVFGTLAIGSALEGALLMVLFQVSHTVEHRLTERASGNLWSLMGSMPQGAHKLEVDQEGRPDLSSLHMVPASNMLPGQFLLVRPGEQVPLDGEIIEGEAMVSSELITGESLPVHKKPGDELPAGALNLDGSLVMKATQAAEDSTPARITRLAQEAQERKPQLRHWLDKFGEVYAKGVIAATAAALVILPLLGVPLIGAAGQRGAVYRAMGLLTTASPCALVIVPLAYVSAIASITSRGILIKGGRVLDALARCGTVALDKTGTLTTGSLSCTRMACPDELVPPADADDSGERMQQDGEAPRRRDADISCLAAAVALSQMSSHPVSAAVVAAGRNADAKLPEVRISDFHMTPGSGVTGRIGDDHVLFGSPRFAATVLGPRQAVQVQRAADQLLDSLGGTVSVLVQSSQPAPDDNHPPEAASSSAPSPSAAEDGEAPSSSGRPGPHSASSAETASHRRQAEGPGRPLIRIFAFEDVVHSRSAATIASLHSGDWRRSWWPWTRRRSRIRTLMLTGDNEHTAERIAKELQIREFAAGLMPQDKLERVERCRQEAATSGLARTGVVMVGDGINDAPALAAADVGVAIAANPSEATASSADAVVLFSDGIAALPVLLKVAADTQVIIAQNLALAVGSMLALALPSLLGAIPLGAAVAMHEGSTLLVALNCLRLLPWHQGAAKAAASLTKQRATDEVAQEASKGAGRRPSLLTPAGVDQGVGVQGGASQRQPGLQGA</sequence>
<evidence type="ECO:0000256" key="2">
    <source>
        <dbReference type="ARBA" id="ARBA00006024"/>
    </source>
</evidence>
<dbReference type="Pfam" id="PF00122">
    <property type="entry name" value="E1-E2_ATPase"/>
    <property type="match status" value="1"/>
</dbReference>
<dbReference type="GO" id="GO:0046872">
    <property type="term" value="F:metal ion binding"/>
    <property type="evidence" value="ECO:0007669"/>
    <property type="project" value="UniProtKB-KW"/>
</dbReference>
<dbReference type="Proteomes" id="UP001485043">
    <property type="component" value="Unassembled WGS sequence"/>
</dbReference>
<evidence type="ECO:0000256" key="9">
    <source>
        <dbReference type="ARBA" id="ARBA00022989"/>
    </source>
</evidence>
<feature type="region of interest" description="Disordered" evidence="11">
    <location>
        <begin position="754"/>
        <end position="795"/>
    </location>
</feature>
<dbReference type="EMBL" id="JALJOV010000532">
    <property type="protein sequence ID" value="KAK9862974.1"/>
    <property type="molecule type" value="Genomic_DNA"/>
</dbReference>
<dbReference type="Gene3D" id="3.40.50.1000">
    <property type="entry name" value="HAD superfamily/HAD-like"/>
    <property type="match status" value="1"/>
</dbReference>